<gene>
    <name evidence="3" type="ORF">SAMN04487959_12818</name>
</gene>
<keyword evidence="4" id="KW-1185">Reference proteome</keyword>
<dbReference type="InterPro" id="IPR019960">
    <property type="entry name" value="T1SS_VCA0849"/>
</dbReference>
<feature type="domain" description="VWFA" evidence="2">
    <location>
        <begin position="478"/>
        <end position="689"/>
    </location>
</feature>
<dbReference type="SUPFAM" id="SSF53300">
    <property type="entry name" value="vWA-like"/>
    <property type="match status" value="1"/>
</dbReference>
<dbReference type="SUPFAM" id="SSF51120">
    <property type="entry name" value="beta-Roll"/>
    <property type="match status" value="1"/>
</dbReference>
<dbReference type="InterPro" id="IPR036465">
    <property type="entry name" value="vWFA_dom_sf"/>
</dbReference>
<dbReference type="InterPro" id="IPR010221">
    <property type="entry name" value="VCBS_dom"/>
</dbReference>
<dbReference type="GO" id="GO:0005245">
    <property type="term" value="F:voltage-gated calcium channel activity"/>
    <property type="evidence" value="ECO:0007669"/>
    <property type="project" value="TreeGrafter"/>
</dbReference>
<proteinExistence type="predicted"/>
<dbReference type="GO" id="GO:0005891">
    <property type="term" value="C:voltage-gated calcium channel complex"/>
    <property type="evidence" value="ECO:0007669"/>
    <property type="project" value="TreeGrafter"/>
</dbReference>
<evidence type="ECO:0000313" key="4">
    <source>
        <dbReference type="Proteomes" id="UP000199040"/>
    </source>
</evidence>
<dbReference type="Gene3D" id="2.150.10.10">
    <property type="entry name" value="Serralysin-like metalloprotease, C-terminal"/>
    <property type="match status" value="1"/>
</dbReference>
<name>A0A1I3GAC4_9GAMM</name>
<dbReference type="InterPro" id="IPR001343">
    <property type="entry name" value="Hemolysn_Ca-bd"/>
</dbReference>
<dbReference type="GO" id="GO:0005509">
    <property type="term" value="F:calcium ion binding"/>
    <property type="evidence" value="ECO:0007669"/>
    <property type="project" value="InterPro"/>
</dbReference>
<dbReference type="STRING" id="442341.SAMN04487959_12818"/>
<dbReference type="EMBL" id="FOPY01000028">
    <property type="protein sequence ID" value="SFI20182.1"/>
    <property type="molecule type" value="Genomic_DNA"/>
</dbReference>
<dbReference type="PANTHER" id="PTHR10166">
    <property type="entry name" value="VOLTAGE-DEPENDENT CALCIUM CHANNEL SUBUNIT ALPHA-2/DELTA-RELATED"/>
    <property type="match status" value="1"/>
</dbReference>
<organism evidence="3 4">
    <name type="scientific">Modicisalibacter xianhensis</name>
    <dbReference type="NCBI Taxonomy" id="442341"/>
    <lineage>
        <taxon>Bacteria</taxon>
        <taxon>Pseudomonadati</taxon>
        <taxon>Pseudomonadota</taxon>
        <taxon>Gammaproteobacteria</taxon>
        <taxon>Oceanospirillales</taxon>
        <taxon>Halomonadaceae</taxon>
        <taxon>Modicisalibacter</taxon>
    </lineage>
</organism>
<sequence>RGVLANDTDPDGDALAVSAVNGSAANVGMALAGSNGGTFTLNADGSYRFDPGSDFQALGAGATTATELTYTVSDGEGGVATATLRVTVTGTNDAPLTTDSVIDTDEDVSVTLSAASFGKYSDVEGDLLSAVQIVSLPNNGVLKLDGVAVAVGDVISSAAIATGKLTFTPDENSDEESSFTFKVQDASGEWSAVPNTAEINVDAMADAPSVSIEIGEQTPVFGPGDVTGLPNGISHVKYLLSNGTTLKLDDYGGDIKDPSDPTKYIVDIEAKTGLVVVDYYIKAGTHVYSPSGEYLGEAAANGDVSDPLTNQADSESLAGSFGEGETYIFAGEPDSYEFAIDISASLSDTDGSESLSLVISGVPEGAELNHGMQNEDGTWAIEVSPSTYEYVSQGLTITVPKGADGFTLTVKAIAIESKPQGDVAVVTAEAVASDTTAVDKLEVEGNNGSTVGAGAGDDVLIGDMGGKFTIVEPGQNYNISLIVDASGSMDSASGTAGLSRMELTKQALLNLADQIKYHDGTVNVQLVTFSYHANTVATINNLDAENAGVLIDAINALKVGGGTNYTAAFNQAVDWFNALDESGMYLSNSYENLTYLLTDGNPTLDYRSGDGEISGPGDRTSYTVLKNSVDAFLPLANASKVEAIGIGSEVSEQYLGCFTNTGNNIGVEPIHVYGFSSDGWLAGYQYSDIYWGEGTVTATTGDVSIVDSATDLEAALEGGTQSDELAALGDDVLSGGDGDDILIGDVVNTDHLAWTNTDTGEAFSAGSHDGMGYAGLVEYLRWEEGTSGELPSDEEIMFYVRSHWQGLIDGDRIDGGSNLLDGGSGDDILVGGAGNDSLIGGTGDEKLHGGLGADTFAWELGDQGTVGAPAIDIVADFDADEGDKLDLSDLLSGESQDSIDGFILAEEIDGSTTLHISTQGGLDGDKTNADQTVILDGVTMGGQASHDFIQAMINSSQLDIDK</sequence>
<dbReference type="PRINTS" id="PR00313">
    <property type="entry name" value="CABNDNGRPT"/>
</dbReference>
<evidence type="ECO:0000313" key="3">
    <source>
        <dbReference type="EMBL" id="SFI20182.1"/>
    </source>
</evidence>
<dbReference type="Pfam" id="PF17963">
    <property type="entry name" value="Big_9"/>
    <property type="match status" value="1"/>
</dbReference>
<dbReference type="PROSITE" id="PS50234">
    <property type="entry name" value="VWFA"/>
    <property type="match status" value="1"/>
</dbReference>
<dbReference type="Pfam" id="PF17892">
    <property type="entry name" value="Cadherin_5"/>
    <property type="match status" value="1"/>
</dbReference>
<evidence type="ECO:0000256" key="1">
    <source>
        <dbReference type="ARBA" id="ARBA00022837"/>
    </source>
</evidence>
<dbReference type="PANTHER" id="PTHR10166:SF37">
    <property type="entry name" value="STOLID, ISOFORM H"/>
    <property type="match status" value="1"/>
</dbReference>
<dbReference type="CDD" id="cd00198">
    <property type="entry name" value="vWFA"/>
    <property type="match status" value="1"/>
</dbReference>
<dbReference type="InterPro" id="IPR041690">
    <property type="entry name" value="Cadherin_5"/>
</dbReference>
<dbReference type="NCBIfam" id="TIGR03661">
    <property type="entry name" value="T1SS_VCA0849"/>
    <property type="match status" value="1"/>
</dbReference>
<dbReference type="Pfam" id="PF00353">
    <property type="entry name" value="HemolysinCabind"/>
    <property type="match status" value="2"/>
</dbReference>
<dbReference type="Proteomes" id="UP000199040">
    <property type="component" value="Unassembled WGS sequence"/>
</dbReference>
<protein>
    <submittedName>
        <fullName evidence="3">Type I secretion C-terminal target domain (VC_A0849 subclass)</fullName>
    </submittedName>
</protein>
<dbReference type="NCBIfam" id="TIGR01965">
    <property type="entry name" value="VCBS_repeat"/>
    <property type="match status" value="1"/>
</dbReference>
<dbReference type="InterPro" id="IPR002035">
    <property type="entry name" value="VWF_A"/>
</dbReference>
<feature type="non-terminal residue" evidence="3">
    <location>
        <position position="1"/>
    </location>
</feature>
<evidence type="ECO:0000259" key="2">
    <source>
        <dbReference type="PROSITE" id="PS50234"/>
    </source>
</evidence>
<dbReference type="SMART" id="SM00327">
    <property type="entry name" value="VWA"/>
    <property type="match status" value="1"/>
</dbReference>
<dbReference type="RefSeq" id="WP_143097642.1">
    <property type="nucleotide sequence ID" value="NZ_FOPY01000028.1"/>
</dbReference>
<dbReference type="AlphaFoldDB" id="A0A1I3GAC4"/>
<dbReference type="Gene3D" id="3.40.50.410">
    <property type="entry name" value="von Willebrand factor, type A domain"/>
    <property type="match status" value="1"/>
</dbReference>
<reference evidence="3 4" key="1">
    <citation type="submission" date="2016-10" db="EMBL/GenBank/DDBJ databases">
        <authorList>
            <person name="de Groot N.N."/>
        </authorList>
    </citation>
    <scope>NUCLEOTIDE SEQUENCE [LARGE SCALE GENOMIC DNA]</scope>
    <source>
        <strain evidence="3 4">CGMCC 1.6848</strain>
    </source>
</reference>
<dbReference type="Pfam" id="PF00092">
    <property type="entry name" value="VWA"/>
    <property type="match status" value="1"/>
</dbReference>
<accession>A0A1I3GAC4</accession>
<dbReference type="InterPro" id="IPR051173">
    <property type="entry name" value="Ca_channel_alpha-2/delta"/>
</dbReference>
<dbReference type="InterPro" id="IPR011049">
    <property type="entry name" value="Serralysin-like_metalloprot_C"/>
</dbReference>
<keyword evidence="1" id="KW-0106">Calcium</keyword>